<keyword evidence="3" id="KW-1185">Reference proteome</keyword>
<gene>
    <name evidence="2" type="ORF">EGW08_013875</name>
</gene>
<protein>
    <submittedName>
        <fullName evidence="2">Uncharacterized protein</fullName>
    </submittedName>
</protein>
<dbReference type="Proteomes" id="UP000271974">
    <property type="component" value="Unassembled WGS sequence"/>
</dbReference>
<dbReference type="AlphaFoldDB" id="A0A433T9V1"/>
<feature type="region of interest" description="Disordered" evidence="1">
    <location>
        <begin position="1"/>
        <end position="101"/>
    </location>
</feature>
<dbReference type="EMBL" id="RQTK01000515">
    <property type="protein sequence ID" value="RUS78355.1"/>
    <property type="molecule type" value="Genomic_DNA"/>
</dbReference>
<organism evidence="2 3">
    <name type="scientific">Elysia chlorotica</name>
    <name type="common">Eastern emerald elysia</name>
    <name type="synonym">Sea slug</name>
    <dbReference type="NCBI Taxonomy" id="188477"/>
    <lineage>
        <taxon>Eukaryota</taxon>
        <taxon>Metazoa</taxon>
        <taxon>Spiralia</taxon>
        <taxon>Lophotrochozoa</taxon>
        <taxon>Mollusca</taxon>
        <taxon>Gastropoda</taxon>
        <taxon>Heterobranchia</taxon>
        <taxon>Euthyneura</taxon>
        <taxon>Panpulmonata</taxon>
        <taxon>Sacoglossa</taxon>
        <taxon>Placobranchoidea</taxon>
        <taxon>Plakobranchidae</taxon>
        <taxon>Elysia</taxon>
    </lineage>
</organism>
<name>A0A433T9V1_ELYCH</name>
<reference evidence="2 3" key="1">
    <citation type="submission" date="2019-01" db="EMBL/GenBank/DDBJ databases">
        <title>A draft genome assembly of the solar-powered sea slug Elysia chlorotica.</title>
        <authorList>
            <person name="Cai H."/>
            <person name="Li Q."/>
            <person name="Fang X."/>
            <person name="Li J."/>
            <person name="Curtis N.E."/>
            <person name="Altenburger A."/>
            <person name="Shibata T."/>
            <person name="Feng M."/>
            <person name="Maeda T."/>
            <person name="Schwartz J.A."/>
            <person name="Shigenobu S."/>
            <person name="Lundholm N."/>
            <person name="Nishiyama T."/>
            <person name="Yang H."/>
            <person name="Hasebe M."/>
            <person name="Li S."/>
            <person name="Pierce S.K."/>
            <person name="Wang J."/>
        </authorList>
    </citation>
    <scope>NUCLEOTIDE SEQUENCE [LARGE SCALE GENOMIC DNA]</scope>
    <source>
        <strain evidence="2">EC2010</strain>
        <tissue evidence="2">Whole organism of an adult</tissue>
    </source>
</reference>
<comment type="caution">
    <text evidence="2">The sequence shown here is derived from an EMBL/GenBank/DDBJ whole genome shotgun (WGS) entry which is preliminary data.</text>
</comment>
<evidence type="ECO:0000256" key="1">
    <source>
        <dbReference type="SAM" id="MobiDB-lite"/>
    </source>
</evidence>
<proteinExistence type="predicted"/>
<accession>A0A433T9V1</accession>
<sequence length="203" mass="22064">MRDGGVKVVQNGGTGPLGKPRRQTNGQSKKKGDVLVNGSGKTNGHGPAEGKSGHMGQAKVQSQTKTDGDLGLTQAVAELDLDDDPEDKSDASSSSSESSYFITNLPRRKSVQIDQERALKECRKLQRVRSIPVQLGVKEYRVLHGPIHVDHRKRKLIIHLDIRNTILVADSITNVSVEEVCGLLDLVYSTCSSVWPLSISDID</sequence>
<evidence type="ECO:0000313" key="2">
    <source>
        <dbReference type="EMBL" id="RUS78355.1"/>
    </source>
</evidence>
<evidence type="ECO:0000313" key="3">
    <source>
        <dbReference type="Proteomes" id="UP000271974"/>
    </source>
</evidence>